<comment type="caution">
    <text evidence="1">The sequence shown here is derived from an EMBL/GenBank/DDBJ whole genome shotgun (WGS) entry which is preliminary data.</text>
</comment>
<gene>
    <name evidence="1" type="ORF">BV25DRAFT_1965296</name>
</gene>
<name>A0ACB8SPL5_9AGAM</name>
<organism evidence="1 2">
    <name type="scientific">Artomyces pyxidatus</name>
    <dbReference type="NCBI Taxonomy" id="48021"/>
    <lineage>
        <taxon>Eukaryota</taxon>
        <taxon>Fungi</taxon>
        <taxon>Dikarya</taxon>
        <taxon>Basidiomycota</taxon>
        <taxon>Agaricomycotina</taxon>
        <taxon>Agaricomycetes</taxon>
        <taxon>Russulales</taxon>
        <taxon>Auriscalpiaceae</taxon>
        <taxon>Artomyces</taxon>
    </lineage>
</organism>
<protein>
    <submittedName>
        <fullName evidence="1">Uncharacterized protein</fullName>
    </submittedName>
</protein>
<proteinExistence type="predicted"/>
<sequence length="284" mass="31343">MEPNTHADSKKHERFFLEDGNVTFLVDSILYRVHRYFFRHSNLLSRAHESVSSIRLTAVQSREFDAFLAIIYPSDYNTCELTTVDEWTSVLRLATKWGFDSIRSLAVTRLEPIVSAVDKVILAHAYVFLADWALPGYTELCHRAEPLGDEEGRRLGVDDVLLVCGMRERVRNSTLLFTKGQIALCIEAHLRPVPPASSLPPPPPPPFVSKAGGDPTVIKTPTPDARKETLVIPENVVHDVGDVGESAMTKNEAIGAETGAAGTATDTSKPAKGQDSWAHDNWVI</sequence>
<reference evidence="1" key="1">
    <citation type="submission" date="2021-03" db="EMBL/GenBank/DDBJ databases">
        <authorList>
            <consortium name="DOE Joint Genome Institute"/>
            <person name="Ahrendt S."/>
            <person name="Looney B.P."/>
            <person name="Miyauchi S."/>
            <person name="Morin E."/>
            <person name="Drula E."/>
            <person name="Courty P.E."/>
            <person name="Chicoki N."/>
            <person name="Fauchery L."/>
            <person name="Kohler A."/>
            <person name="Kuo A."/>
            <person name="Labutti K."/>
            <person name="Pangilinan J."/>
            <person name="Lipzen A."/>
            <person name="Riley R."/>
            <person name="Andreopoulos W."/>
            <person name="He G."/>
            <person name="Johnson J."/>
            <person name="Barry K.W."/>
            <person name="Grigoriev I.V."/>
            <person name="Nagy L."/>
            <person name="Hibbett D."/>
            <person name="Henrissat B."/>
            <person name="Matheny P.B."/>
            <person name="Labbe J."/>
            <person name="Martin F."/>
        </authorList>
    </citation>
    <scope>NUCLEOTIDE SEQUENCE</scope>
    <source>
        <strain evidence="1">HHB10654</strain>
    </source>
</reference>
<dbReference type="EMBL" id="MU277235">
    <property type="protein sequence ID" value="KAI0058444.1"/>
    <property type="molecule type" value="Genomic_DNA"/>
</dbReference>
<evidence type="ECO:0000313" key="1">
    <source>
        <dbReference type="EMBL" id="KAI0058444.1"/>
    </source>
</evidence>
<dbReference type="Proteomes" id="UP000814140">
    <property type="component" value="Unassembled WGS sequence"/>
</dbReference>
<evidence type="ECO:0000313" key="2">
    <source>
        <dbReference type="Proteomes" id="UP000814140"/>
    </source>
</evidence>
<keyword evidence="2" id="KW-1185">Reference proteome</keyword>
<reference evidence="1" key="2">
    <citation type="journal article" date="2022" name="New Phytol.">
        <title>Evolutionary transition to the ectomycorrhizal habit in the genomes of a hyperdiverse lineage of mushroom-forming fungi.</title>
        <authorList>
            <person name="Looney B."/>
            <person name="Miyauchi S."/>
            <person name="Morin E."/>
            <person name="Drula E."/>
            <person name="Courty P.E."/>
            <person name="Kohler A."/>
            <person name="Kuo A."/>
            <person name="LaButti K."/>
            <person name="Pangilinan J."/>
            <person name="Lipzen A."/>
            <person name="Riley R."/>
            <person name="Andreopoulos W."/>
            <person name="He G."/>
            <person name="Johnson J."/>
            <person name="Nolan M."/>
            <person name="Tritt A."/>
            <person name="Barry K.W."/>
            <person name="Grigoriev I.V."/>
            <person name="Nagy L.G."/>
            <person name="Hibbett D."/>
            <person name="Henrissat B."/>
            <person name="Matheny P.B."/>
            <person name="Labbe J."/>
            <person name="Martin F.M."/>
        </authorList>
    </citation>
    <scope>NUCLEOTIDE SEQUENCE</scope>
    <source>
        <strain evidence="1">HHB10654</strain>
    </source>
</reference>
<accession>A0ACB8SPL5</accession>